<dbReference type="Gene3D" id="3.40.630.30">
    <property type="match status" value="1"/>
</dbReference>
<dbReference type="SUPFAM" id="SSF55729">
    <property type="entry name" value="Acyl-CoA N-acyltransferases (Nat)"/>
    <property type="match status" value="1"/>
</dbReference>
<feature type="domain" description="N-acetyltransferase" evidence="1">
    <location>
        <begin position="5"/>
        <end position="145"/>
    </location>
</feature>
<dbReference type="InterPro" id="IPR000182">
    <property type="entry name" value="GNAT_dom"/>
</dbReference>
<evidence type="ECO:0000313" key="2">
    <source>
        <dbReference type="EMBL" id="GGG70815.1"/>
    </source>
</evidence>
<dbReference type="Proteomes" id="UP000617145">
    <property type="component" value="Unassembled WGS sequence"/>
</dbReference>
<proteinExistence type="predicted"/>
<protein>
    <submittedName>
        <fullName evidence="2">N-acetyltransferase GCN5</fullName>
    </submittedName>
</protein>
<dbReference type="EMBL" id="BMJV01000003">
    <property type="protein sequence ID" value="GGG70815.1"/>
    <property type="molecule type" value="Genomic_DNA"/>
</dbReference>
<organism evidence="2 3">
    <name type="scientific">Salipiger pallidus</name>
    <dbReference type="NCBI Taxonomy" id="1775170"/>
    <lineage>
        <taxon>Bacteria</taxon>
        <taxon>Pseudomonadati</taxon>
        <taxon>Pseudomonadota</taxon>
        <taxon>Alphaproteobacteria</taxon>
        <taxon>Rhodobacterales</taxon>
        <taxon>Roseobacteraceae</taxon>
        <taxon>Salipiger</taxon>
    </lineage>
</organism>
<comment type="caution">
    <text evidence="2">The sequence shown here is derived from an EMBL/GenBank/DDBJ whole genome shotgun (WGS) entry which is preliminary data.</text>
</comment>
<evidence type="ECO:0000259" key="1">
    <source>
        <dbReference type="PROSITE" id="PS51186"/>
    </source>
</evidence>
<dbReference type="AlphaFoldDB" id="A0A8J2ZJM2"/>
<dbReference type="PROSITE" id="PS51186">
    <property type="entry name" value="GNAT"/>
    <property type="match status" value="1"/>
</dbReference>
<accession>A0A8J2ZJM2</accession>
<name>A0A8J2ZJM2_9RHOB</name>
<reference evidence="2" key="1">
    <citation type="journal article" date="2014" name="Int. J. Syst. Evol. Microbiol.">
        <title>Complete genome sequence of Corynebacterium casei LMG S-19264T (=DSM 44701T), isolated from a smear-ripened cheese.</title>
        <authorList>
            <consortium name="US DOE Joint Genome Institute (JGI-PGF)"/>
            <person name="Walter F."/>
            <person name="Albersmeier A."/>
            <person name="Kalinowski J."/>
            <person name="Ruckert C."/>
        </authorList>
    </citation>
    <scope>NUCLEOTIDE SEQUENCE</scope>
    <source>
        <strain evidence="2">CGMCC 1.15762</strain>
    </source>
</reference>
<dbReference type="RefSeq" id="WP_188789902.1">
    <property type="nucleotide sequence ID" value="NZ_BMJV01000003.1"/>
</dbReference>
<dbReference type="GO" id="GO:0016747">
    <property type="term" value="F:acyltransferase activity, transferring groups other than amino-acyl groups"/>
    <property type="evidence" value="ECO:0007669"/>
    <property type="project" value="InterPro"/>
</dbReference>
<dbReference type="InterPro" id="IPR016181">
    <property type="entry name" value="Acyl_CoA_acyltransferase"/>
</dbReference>
<keyword evidence="3" id="KW-1185">Reference proteome</keyword>
<gene>
    <name evidence="2" type="ORF">GCM10011415_18140</name>
</gene>
<evidence type="ECO:0000313" key="3">
    <source>
        <dbReference type="Proteomes" id="UP000617145"/>
    </source>
</evidence>
<dbReference type="Pfam" id="PF00583">
    <property type="entry name" value="Acetyltransf_1"/>
    <property type="match status" value="1"/>
</dbReference>
<sequence length="145" mass="16436">MTEPDTCRRATPEDAPAIAAVVNAWIDATPWMPRSEPPQTIEMYITKALPDHEIWVIGDPIDCYLSLDPGTSRIGALYCERTGQGFGKVLMDRVKEGREFLWLHTHVPNLAAQKFYAREGFHPVGGEIVPEPPETVPELRMEWHR</sequence>
<reference evidence="2" key="2">
    <citation type="submission" date="2020-09" db="EMBL/GenBank/DDBJ databases">
        <authorList>
            <person name="Sun Q."/>
            <person name="Zhou Y."/>
        </authorList>
    </citation>
    <scope>NUCLEOTIDE SEQUENCE</scope>
    <source>
        <strain evidence="2">CGMCC 1.15762</strain>
    </source>
</reference>